<feature type="transmembrane region" description="Helical" evidence="1">
    <location>
        <begin position="401"/>
        <end position="423"/>
    </location>
</feature>
<feature type="transmembrane region" description="Helical" evidence="1">
    <location>
        <begin position="95"/>
        <end position="115"/>
    </location>
</feature>
<dbReference type="RefSeq" id="WP_237853501.1">
    <property type="nucleotide sequence ID" value="NZ_JAKLWS010000008.1"/>
</dbReference>
<reference evidence="2" key="1">
    <citation type="submission" date="2022-01" db="EMBL/GenBank/DDBJ databases">
        <authorList>
            <person name="Wang Y."/>
        </authorList>
    </citation>
    <scope>NUCLEOTIDE SEQUENCE</scope>
    <source>
        <strain evidence="2">WB101</strain>
    </source>
</reference>
<feature type="transmembrane region" description="Helical" evidence="1">
    <location>
        <begin position="177"/>
        <end position="197"/>
    </location>
</feature>
<dbReference type="Proteomes" id="UP001165366">
    <property type="component" value="Unassembled WGS sequence"/>
</dbReference>
<feature type="transmembrane region" description="Helical" evidence="1">
    <location>
        <begin position="364"/>
        <end position="381"/>
    </location>
</feature>
<gene>
    <name evidence="2" type="ORF">L6773_08805</name>
</gene>
<feature type="transmembrane region" description="Helical" evidence="1">
    <location>
        <begin position="460"/>
        <end position="483"/>
    </location>
</feature>
<evidence type="ECO:0000313" key="3">
    <source>
        <dbReference type="Proteomes" id="UP001165366"/>
    </source>
</evidence>
<dbReference type="EMBL" id="JAKLWS010000008">
    <property type="protein sequence ID" value="MCG2588662.1"/>
    <property type="molecule type" value="Genomic_DNA"/>
</dbReference>
<organism evidence="2 3">
    <name type="scientific">Rhodohalobacter sulfatireducens</name>
    <dbReference type="NCBI Taxonomy" id="2911366"/>
    <lineage>
        <taxon>Bacteria</taxon>
        <taxon>Pseudomonadati</taxon>
        <taxon>Balneolota</taxon>
        <taxon>Balneolia</taxon>
        <taxon>Balneolales</taxon>
        <taxon>Balneolaceae</taxon>
        <taxon>Rhodohalobacter</taxon>
    </lineage>
</organism>
<keyword evidence="1" id="KW-1133">Transmembrane helix</keyword>
<feature type="transmembrane region" description="Helical" evidence="1">
    <location>
        <begin position="224"/>
        <end position="242"/>
    </location>
</feature>
<dbReference type="InterPro" id="IPR004697">
    <property type="entry name" value="AbgT"/>
</dbReference>
<feature type="transmembrane region" description="Helical" evidence="1">
    <location>
        <begin position="275"/>
        <end position="295"/>
    </location>
</feature>
<comment type="caution">
    <text evidence="2">The sequence shown here is derived from an EMBL/GenBank/DDBJ whole genome shotgun (WGS) entry which is preliminary data.</text>
</comment>
<keyword evidence="1" id="KW-0472">Membrane</keyword>
<dbReference type="PANTHER" id="PTHR30282:SF1">
    <property type="entry name" value="ABGT FAMILY TRANSPORTER"/>
    <property type="match status" value="1"/>
</dbReference>
<feature type="transmembrane region" description="Helical" evidence="1">
    <location>
        <begin position="495"/>
        <end position="516"/>
    </location>
</feature>
<feature type="transmembrane region" description="Helical" evidence="1">
    <location>
        <begin position="40"/>
        <end position="60"/>
    </location>
</feature>
<feature type="transmembrane region" description="Helical" evidence="1">
    <location>
        <begin position="153"/>
        <end position="170"/>
    </location>
</feature>
<dbReference type="PANTHER" id="PTHR30282">
    <property type="entry name" value="P-AMINOBENZOYL GLUTAMATE TRANSPORTER"/>
    <property type="match status" value="1"/>
</dbReference>
<keyword evidence="3" id="KW-1185">Reference proteome</keyword>
<sequence length="532" mass="57734">MTEEKKSTSKEKPSSEGRGTLFDKFLNGIETLGNKLPDPAMLFFILLVIVWVLSAVLSPIDFGEVHPRTGEELLVQNQLTGENLADFLANMVNTFVLFAPLGIVLVAMLGVGVAEHSGWIDAGLKKLLNFTPKMLLTPMLILIAIVSHTAADAGYVLVIPLGGVIFYAAGRHPLAGIAAAFAGVSGGFSANFIPSAIDPLLMSFTLEAAQILNPDMALNPINNWYFTSASCLLIVTVGWYITDKIVEPRLEGIEIDGDEDEMPQMESVTDRESRAFWWGFIAMIMGILGLVLWAYPADSALRGPDMVNPEIQSLVSFEAPLMQAIVPLIFVLLLIPGVVYGFVSGKYSSSKDMIDNMTKSMESMGYYIVMAFFCALFIDAFSKSNIGLLVALKGANFLQALALPGQVTIVGIILLSAFVNLLVGSASAKWALIAPIFVPMLMQLGISPDLTQAAYRVGDSVSNIITPLLPYFPLVVVFCQRYVKNTGIGTLISMMLPYALIFLVTWTIFLLVYWAIGIPLSFEAYYTYPAGG</sequence>
<feature type="transmembrane region" description="Helical" evidence="1">
    <location>
        <begin position="324"/>
        <end position="343"/>
    </location>
</feature>
<proteinExistence type="predicted"/>
<reference evidence="2" key="2">
    <citation type="submission" date="2024-05" db="EMBL/GenBank/DDBJ databases">
        <title>Rhodohalobacter halophilus gen. nov., sp. nov., a moderately halophilic member of the family Balneolaceae.</title>
        <authorList>
            <person name="Xia J."/>
        </authorList>
    </citation>
    <scope>NUCLEOTIDE SEQUENCE</scope>
    <source>
        <strain evidence="2">WB101</strain>
    </source>
</reference>
<feature type="transmembrane region" description="Helical" evidence="1">
    <location>
        <begin position="127"/>
        <end position="147"/>
    </location>
</feature>
<evidence type="ECO:0000313" key="2">
    <source>
        <dbReference type="EMBL" id="MCG2588662.1"/>
    </source>
</evidence>
<dbReference type="Pfam" id="PF03806">
    <property type="entry name" value="ABG_transport"/>
    <property type="match status" value="1"/>
</dbReference>
<feature type="transmembrane region" description="Helical" evidence="1">
    <location>
        <begin position="430"/>
        <end position="448"/>
    </location>
</feature>
<name>A0ABS9KCT0_9BACT</name>
<keyword evidence="1" id="KW-0812">Transmembrane</keyword>
<accession>A0ABS9KCT0</accession>
<protein>
    <submittedName>
        <fullName evidence="2">AbgT family transporter</fullName>
    </submittedName>
</protein>
<evidence type="ECO:0000256" key="1">
    <source>
        <dbReference type="SAM" id="Phobius"/>
    </source>
</evidence>